<gene>
    <name evidence="1" type="ORF">NSCI0253_LOCUS11483</name>
    <name evidence="2" type="ORF">NSCI0253_LOCUS11485</name>
    <name evidence="3" type="ORF">NSCI0253_LOCUS11486</name>
</gene>
<organism evidence="2">
    <name type="scientific">Noctiluca scintillans</name>
    <name type="common">Sea sparkle</name>
    <name type="synonym">Red tide dinoflagellate</name>
    <dbReference type="NCBI Taxonomy" id="2966"/>
    <lineage>
        <taxon>Eukaryota</taxon>
        <taxon>Sar</taxon>
        <taxon>Alveolata</taxon>
        <taxon>Dinophyceae</taxon>
        <taxon>Noctilucales</taxon>
        <taxon>Noctilucaceae</taxon>
        <taxon>Noctiluca</taxon>
    </lineage>
</organism>
<protein>
    <submittedName>
        <fullName evidence="2">Uncharacterized protein</fullName>
    </submittedName>
</protein>
<reference evidence="2" key="1">
    <citation type="submission" date="2021-01" db="EMBL/GenBank/DDBJ databases">
        <authorList>
            <person name="Corre E."/>
            <person name="Pelletier E."/>
            <person name="Niang G."/>
            <person name="Scheremetjew M."/>
            <person name="Finn R."/>
            <person name="Kale V."/>
            <person name="Holt S."/>
            <person name="Cochrane G."/>
            <person name="Meng A."/>
            <person name="Brown T."/>
            <person name="Cohen L."/>
        </authorList>
    </citation>
    <scope>NUCLEOTIDE SEQUENCE</scope>
</reference>
<accession>A0A6T8VQR0</accession>
<dbReference type="EMBL" id="HBFQ01016527">
    <property type="protein sequence ID" value="CAD8837138.1"/>
    <property type="molecule type" value="Transcribed_RNA"/>
</dbReference>
<proteinExistence type="predicted"/>
<name>A0A6T8VQR0_NOCSC</name>
<evidence type="ECO:0000313" key="2">
    <source>
        <dbReference type="EMBL" id="CAD8837137.1"/>
    </source>
</evidence>
<dbReference type="EMBL" id="HBFQ01016526">
    <property type="protein sequence ID" value="CAD8837137.1"/>
    <property type="molecule type" value="Transcribed_RNA"/>
</dbReference>
<evidence type="ECO:0000313" key="1">
    <source>
        <dbReference type="EMBL" id="CAD8837135.1"/>
    </source>
</evidence>
<dbReference type="EMBL" id="HBFQ01016524">
    <property type="protein sequence ID" value="CAD8837135.1"/>
    <property type="molecule type" value="Transcribed_RNA"/>
</dbReference>
<evidence type="ECO:0000313" key="3">
    <source>
        <dbReference type="EMBL" id="CAD8837138.1"/>
    </source>
</evidence>
<sequence length="112" mass="12432">MHEPAAQGGSSRCQELRAVLDVKKVQLVRSFQQRHGDRWWTHDIRHVAPVQRDMVCTSGDVTSMVPTIDFDLEAMMQLVKVRPALFGSLSCVAALPGTVACRCQAERLNTAL</sequence>
<dbReference type="AlphaFoldDB" id="A0A6T8VQR0"/>